<keyword evidence="9 11" id="KW-0804">Transcription</keyword>
<dbReference type="PROSITE" id="PS50114">
    <property type="entry name" value="GATA_ZN_FINGER_2"/>
    <property type="match status" value="1"/>
</dbReference>
<sequence>MVLQTDYFFFPFTGKTEKLMFSEKILFIFLEIISGKFCSLISDKDCGSFFDDLIDFPKGDVEPEAFDSAAVFPSIWTTQDESLPCSDSVFSHNSGADPSAELFVPYEDIVQLKWMSNFVQDSHCGASLTTKKEESSSVIKASHHQFQTCSLVSVLESSSSSTGAKSLARSPETAAAGKRGRARSKHPRSATFNHLPEVQPISPASSVNESDIPPPFAVPKVLSDPENYAESRLLIKLPKQVNPEHKKKKKKIKISLSAPAAVADGSQNSTGQAIRKCMHCEITKTPQWRAGPMGPKTLCNACGVRYKSGRLFPEYRPAASPTFVPSMHSNSHKKVLEMRTKSCALAPTTTMMDNNPPELIPNKSNPALDYI</sequence>
<dbReference type="Pfam" id="PF00320">
    <property type="entry name" value="GATA"/>
    <property type="match status" value="1"/>
</dbReference>
<feature type="region of interest" description="Disordered" evidence="13">
    <location>
        <begin position="347"/>
        <end position="371"/>
    </location>
</feature>
<dbReference type="Proteomes" id="UP001472677">
    <property type="component" value="Unassembled WGS sequence"/>
</dbReference>
<evidence type="ECO:0000256" key="12">
    <source>
        <dbReference type="PROSITE-ProRule" id="PRU00094"/>
    </source>
</evidence>
<name>A0ABR2E8E9_9ROSI</name>
<evidence type="ECO:0000256" key="9">
    <source>
        <dbReference type="ARBA" id="ARBA00023163"/>
    </source>
</evidence>
<keyword evidence="4 12" id="KW-0863">Zinc-finger</keyword>
<dbReference type="InterPro" id="IPR013088">
    <property type="entry name" value="Znf_NHR/GATA"/>
</dbReference>
<keyword evidence="16" id="KW-1185">Reference proteome</keyword>
<dbReference type="SMART" id="SM00401">
    <property type="entry name" value="ZnF_GATA"/>
    <property type="match status" value="1"/>
</dbReference>
<dbReference type="Gene3D" id="3.30.50.10">
    <property type="entry name" value="Erythroid Transcription Factor GATA-1, subunit A"/>
    <property type="match status" value="1"/>
</dbReference>
<protein>
    <recommendedName>
        <fullName evidence="11">GATA transcription factor</fullName>
    </recommendedName>
</protein>
<dbReference type="InterPro" id="IPR051140">
    <property type="entry name" value="GATA_TF"/>
</dbReference>
<proteinExistence type="inferred from homology"/>
<evidence type="ECO:0000313" key="16">
    <source>
        <dbReference type="Proteomes" id="UP001472677"/>
    </source>
</evidence>
<gene>
    <name evidence="15" type="ORF">V6N12_041362</name>
</gene>
<comment type="caution">
    <text evidence="15">The sequence shown here is derived from an EMBL/GenBank/DDBJ whole genome shotgun (WGS) entry which is preliminary data.</text>
</comment>
<dbReference type="InterPro" id="IPR016679">
    <property type="entry name" value="TF_GATA_pln"/>
</dbReference>
<evidence type="ECO:0000256" key="8">
    <source>
        <dbReference type="ARBA" id="ARBA00023159"/>
    </source>
</evidence>
<accession>A0ABR2E8E9</accession>
<evidence type="ECO:0000256" key="2">
    <source>
        <dbReference type="ARBA" id="ARBA00005694"/>
    </source>
</evidence>
<reference evidence="15 16" key="1">
    <citation type="journal article" date="2024" name="G3 (Bethesda)">
        <title>Genome assembly of Hibiscus sabdariffa L. provides insights into metabolisms of medicinal natural products.</title>
        <authorList>
            <person name="Kim T."/>
        </authorList>
    </citation>
    <scope>NUCLEOTIDE SEQUENCE [LARGE SCALE GENOMIC DNA]</scope>
    <source>
        <strain evidence="15">TK-2024</strain>
        <tissue evidence="15">Old leaves</tissue>
    </source>
</reference>
<keyword evidence="10 11" id="KW-0539">Nucleus</keyword>
<evidence type="ECO:0000256" key="13">
    <source>
        <dbReference type="SAM" id="MobiDB-lite"/>
    </source>
</evidence>
<dbReference type="PANTHER" id="PTHR45658:SF51">
    <property type="entry name" value="GATA TRANSCRIPTION FACTOR 8"/>
    <property type="match status" value="1"/>
</dbReference>
<feature type="compositionally biased region" description="Basic residues" evidence="13">
    <location>
        <begin position="178"/>
        <end position="188"/>
    </location>
</feature>
<evidence type="ECO:0000256" key="1">
    <source>
        <dbReference type="ARBA" id="ARBA00004123"/>
    </source>
</evidence>
<dbReference type="EMBL" id="JBBPBM010000020">
    <property type="protein sequence ID" value="KAK8552788.1"/>
    <property type="molecule type" value="Genomic_DNA"/>
</dbReference>
<evidence type="ECO:0000256" key="6">
    <source>
        <dbReference type="ARBA" id="ARBA00023015"/>
    </source>
</evidence>
<evidence type="ECO:0000313" key="15">
    <source>
        <dbReference type="EMBL" id="KAK8552788.1"/>
    </source>
</evidence>
<evidence type="ECO:0000256" key="4">
    <source>
        <dbReference type="ARBA" id="ARBA00022771"/>
    </source>
</evidence>
<comment type="similarity">
    <text evidence="2 11">Belongs to the type IV zinc-finger family. Class A subfamily.</text>
</comment>
<evidence type="ECO:0000256" key="5">
    <source>
        <dbReference type="ARBA" id="ARBA00022833"/>
    </source>
</evidence>
<dbReference type="SUPFAM" id="SSF57716">
    <property type="entry name" value="Glucocorticoid receptor-like (DNA-binding domain)"/>
    <property type="match status" value="1"/>
</dbReference>
<keyword evidence="3" id="KW-0479">Metal-binding</keyword>
<evidence type="ECO:0000259" key="14">
    <source>
        <dbReference type="PROSITE" id="PS50114"/>
    </source>
</evidence>
<dbReference type="PANTHER" id="PTHR45658">
    <property type="entry name" value="GATA TRANSCRIPTION FACTOR"/>
    <property type="match status" value="1"/>
</dbReference>
<dbReference type="InterPro" id="IPR000679">
    <property type="entry name" value="Znf_GATA"/>
</dbReference>
<organism evidence="15 16">
    <name type="scientific">Hibiscus sabdariffa</name>
    <name type="common">roselle</name>
    <dbReference type="NCBI Taxonomy" id="183260"/>
    <lineage>
        <taxon>Eukaryota</taxon>
        <taxon>Viridiplantae</taxon>
        <taxon>Streptophyta</taxon>
        <taxon>Embryophyta</taxon>
        <taxon>Tracheophyta</taxon>
        <taxon>Spermatophyta</taxon>
        <taxon>Magnoliopsida</taxon>
        <taxon>eudicotyledons</taxon>
        <taxon>Gunneridae</taxon>
        <taxon>Pentapetalae</taxon>
        <taxon>rosids</taxon>
        <taxon>malvids</taxon>
        <taxon>Malvales</taxon>
        <taxon>Malvaceae</taxon>
        <taxon>Malvoideae</taxon>
        <taxon>Hibiscus</taxon>
    </lineage>
</organism>
<evidence type="ECO:0000256" key="3">
    <source>
        <dbReference type="ARBA" id="ARBA00022723"/>
    </source>
</evidence>
<keyword evidence="8 11" id="KW-0010">Activator</keyword>
<dbReference type="PIRSF" id="PIRSF016992">
    <property type="entry name" value="TF_GATA_plant"/>
    <property type="match status" value="1"/>
</dbReference>
<keyword evidence="6 11" id="KW-0805">Transcription regulation</keyword>
<feature type="region of interest" description="Disordered" evidence="13">
    <location>
        <begin position="162"/>
        <end position="191"/>
    </location>
</feature>
<dbReference type="CDD" id="cd00202">
    <property type="entry name" value="ZnF_GATA"/>
    <property type="match status" value="1"/>
</dbReference>
<dbReference type="PROSITE" id="PS00344">
    <property type="entry name" value="GATA_ZN_FINGER_1"/>
    <property type="match status" value="1"/>
</dbReference>
<keyword evidence="7 11" id="KW-0238">DNA-binding</keyword>
<keyword evidence="5" id="KW-0862">Zinc</keyword>
<evidence type="ECO:0000256" key="11">
    <source>
        <dbReference type="PIRNR" id="PIRNR016992"/>
    </source>
</evidence>
<comment type="subcellular location">
    <subcellularLocation>
        <location evidence="1 11">Nucleus</location>
    </subcellularLocation>
</comment>
<evidence type="ECO:0000256" key="7">
    <source>
        <dbReference type="ARBA" id="ARBA00023125"/>
    </source>
</evidence>
<comment type="function">
    <text evidence="11">Transcriptional activator that specifically binds 5'-GATA-3' or 5'-GAT-3' motifs within gene promoters.</text>
</comment>
<evidence type="ECO:0000256" key="10">
    <source>
        <dbReference type="ARBA" id="ARBA00023242"/>
    </source>
</evidence>
<feature type="domain" description="GATA-type" evidence="14">
    <location>
        <begin position="271"/>
        <end position="307"/>
    </location>
</feature>